<evidence type="ECO:0008006" key="5">
    <source>
        <dbReference type="Google" id="ProtNLM"/>
    </source>
</evidence>
<gene>
    <name evidence="3" type="ORF">EXE57_05260</name>
</gene>
<proteinExistence type="predicted"/>
<dbReference type="PROSITE" id="PS51257">
    <property type="entry name" value="PROKAR_LIPOPROTEIN"/>
    <property type="match status" value="1"/>
</dbReference>
<name>A0A4P7GJC9_9ACTN</name>
<organism evidence="3 4">
    <name type="scientific">Nocardioides euryhalodurans</name>
    <dbReference type="NCBI Taxonomy" id="2518370"/>
    <lineage>
        <taxon>Bacteria</taxon>
        <taxon>Bacillati</taxon>
        <taxon>Actinomycetota</taxon>
        <taxon>Actinomycetes</taxon>
        <taxon>Propionibacteriales</taxon>
        <taxon>Nocardioidaceae</taxon>
        <taxon>Nocardioides</taxon>
    </lineage>
</organism>
<keyword evidence="2" id="KW-0732">Signal</keyword>
<dbReference type="EMBL" id="CP038267">
    <property type="protein sequence ID" value="QBR91741.1"/>
    <property type="molecule type" value="Genomic_DNA"/>
</dbReference>
<feature type="compositionally biased region" description="Low complexity" evidence="1">
    <location>
        <begin position="28"/>
        <end position="48"/>
    </location>
</feature>
<reference evidence="3 4" key="1">
    <citation type="submission" date="2019-03" db="EMBL/GenBank/DDBJ databases">
        <title>Three New Species of Nocardioides, Nocardioides euryhalodurans sp. nov., Nocardioides seonyuensis sp. nov. and Nocardioides eburneoflavus sp. nov., Iolated from Soil.</title>
        <authorList>
            <person name="Roh S.G."/>
            <person name="Lee C."/>
            <person name="Kim M.-K."/>
            <person name="Kim S.B."/>
        </authorList>
    </citation>
    <scope>NUCLEOTIDE SEQUENCE [LARGE SCALE GENOMIC DNA]</scope>
    <source>
        <strain evidence="3 4">MMS17-SY117</strain>
    </source>
</reference>
<accession>A0A4P7GJC9</accession>
<feature type="chain" id="PRO_5038512124" description="Nuclear transport factor 2 family protein" evidence="2">
    <location>
        <begin position="28"/>
        <end position="204"/>
    </location>
</feature>
<dbReference type="KEGG" id="noy:EXE57_05260"/>
<dbReference type="RefSeq" id="WP_135074654.1">
    <property type="nucleotide sequence ID" value="NZ_CP038267.1"/>
</dbReference>
<dbReference type="Proteomes" id="UP000294894">
    <property type="component" value="Chromosome"/>
</dbReference>
<protein>
    <recommendedName>
        <fullName evidence="5">Nuclear transport factor 2 family protein</fullName>
    </recommendedName>
</protein>
<evidence type="ECO:0000313" key="3">
    <source>
        <dbReference type="EMBL" id="QBR91741.1"/>
    </source>
</evidence>
<evidence type="ECO:0000256" key="2">
    <source>
        <dbReference type="SAM" id="SignalP"/>
    </source>
</evidence>
<evidence type="ECO:0000256" key="1">
    <source>
        <dbReference type="SAM" id="MobiDB-lite"/>
    </source>
</evidence>
<dbReference type="AlphaFoldDB" id="A0A4P7GJC9"/>
<keyword evidence="4" id="KW-1185">Reference proteome</keyword>
<dbReference type="OrthoDB" id="3788226at2"/>
<sequence length="204" mass="21696">MSTAPRPRLRARLAAVALTTGVTLAGAGCSGGDDAASPSEAEASLSEPTGAPTLEVEPVTSVGRVTGPLRKQDRRRVEKRVSAVAVRWLTAAYVGGDYPRRGFSDALPGFTRGARDAARRDLGVMSNARIGPRVDQVTPTRIEVEVDLLAVDGNAVAATAHVLTRFEVEGRVSGRYRVAGRLTMTRHDGEWKVFGYDVARGGNR</sequence>
<evidence type="ECO:0000313" key="4">
    <source>
        <dbReference type="Proteomes" id="UP000294894"/>
    </source>
</evidence>
<feature type="signal peptide" evidence="2">
    <location>
        <begin position="1"/>
        <end position="27"/>
    </location>
</feature>
<feature type="region of interest" description="Disordered" evidence="1">
    <location>
        <begin position="28"/>
        <end position="54"/>
    </location>
</feature>